<dbReference type="KEGG" id="thes:FHQ07_12490"/>
<evidence type="ECO:0000256" key="2">
    <source>
        <dbReference type="ARBA" id="ARBA00022801"/>
    </source>
</evidence>
<feature type="domain" description="Amidohydrolase 3" evidence="5">
    <location>
        <begin position="77"/>
        <end position="550"/>
    </location>
</feature>
<evidence type="ECO:0000256" key="4">
    <source>
        <dbReference type="SAM" id="SignalP"/>
    </source>
</evidence>
<keyword evidence="3" id="KW-0862">Zinc</keyword>
<keyword evidence="2 7" id="KW-0378">Hydrolase</keyword>
<reference evidence="7 8" key="1">
    <citation type="submission" date="2019-06" db="EMBL/GenBank/DDBJ databases">
        <title>Thermomonas aquatica sp. nov., isolated from an industrial wastewater treatment plant.</title>
        <authorList>
            <person name="Jeon J.H."/>
            <person name="Park D.-S."/>
        </authorList>
    </citation>
    <scope>NUCLEOTIDE SEQUENCE [LARGE SCALE GENOMIC DNA]</scope>
    <source>
        <strain evidence="7 8">SY21</strain>
    </source>
</reference>
<dbReference type="Gene3D" id="3.10.310.70">
    <property type="match status" value="1"/>
</dbReference>
<dbReference type="GO" id="GO:0046872">
    <property type="term" value="F:metal ion binding"/>
    <property type="evidence" value="ECO:0007669"/>
    <property type="project" value="UniProtKB-KW"/>
</dbReference>
<evidence type="ECO:0000313" key="8">
    <source>
        <dbReference type="Proteomes" id="UP000308149"/>
    </source>
</evidence>
<gene>
    <name evidence="7" type="ORF">FHQ07_12490</name>
</gene>
<dbReference type="InterPro" id="IPR054418">
    <property type="entry name" value="MQNX/HUTI_composite_N"/>
</dbReference>
<name>A0A5B7ZT04_9GAMM</name>
<dbReference type="RefSeq" id="WP_139717177.1">
    <property type="nucleotide sequence ID" value="NZ_CP040871.1"/>
</dbReference>
<dbReference type="InterPro" id="IPR011059">
    <property type="entry name" value="Metal-dep_hydrolase_composite"/>
</dbReference>
<keyword evidence="8" id="KW-1185">Reference proteome</keyword>
<evidence type="ECO:0000313" key="7">
    <source>
        <dbReference type="EMBL" id="QDA58068.1"/>
    </source>
</evidence>
<dbReference type="InterPro" id="IPR013108">
    <property type="entry name" value="Amidohydro_3"/>
</dbReference>
<proteinExistence type="predicted"/>
<feature type="domain" description="Aminodeoxyfutalosine deaminase/Imidazolonepropionase-like composite" evidence="6">
    <location>
        <begin position="51"/>
        <end position="69"/>
    </location>
</feature>
<dbReference type="EMBL" id="CP040871">
    <property type="protein sequence ID" value="QDA58068.1"/>
    <property type="molecule type" value="Genomic_DNA"/>
</dbReference>
<evidence type="ECO:0000256" key="3">
    <source>
        <dbReference type="ARBA" id="ARBA00022833"/>
    </source>
</evidence>
<evidence type="ECO:0000259" key="5">
    <source>
        <dbReference type="Pfam" id="PF07969"/>
    </source>
</evidence>
<evidence type="ECO:0000256" key="1">
    <source>
        <dbReference type="ARBA" id="ARBA00022723"/>
    </source>
</evidence>
<dbReference type="Gene3D" id="3.20.20.140">
    <property type="entry name" value="Metal-dependent hydrolases"/>
    <property type="match status" value="1"/>
</dbReference>
<feature type="signal peptide" evidence="4">
    <location>
        <begin position="1"/>
        <end position="22"/>
    </location>
</feature>
<dbReference type="Pfam" id="PF07969">
    <property type="entry name" value="Amidohydro_3"/>
    <property type="match status" value="1"/>
</dbReference>
<dbReference type="GO" id="GO:0016810">
    <property type="term" value="F:hydrolase activity, acting on carbon-nitrogen (but not peptide) bonds"/>
    <property type="evidence" value="ECO:0007669"/>
    <property type="project" value="InterPro"/>
</dbReference>
<keyword evidence="1" id="KW-0479">Metal-binding</keyword>
<dbReference type="SUPFAM" id="SSF51338">
    <property type="entry name" value="Composite domain of metallo-dependent hydrolases"/>
    <property type="match status" value="1"/>
</dbReference>
<protein>
    <submittedName>
        <fullName evidence="7">Amidohydrolase</fullName>
    </submittedName>
</protein>
<evidence type="ECO:0000259" key="6">
    <source>
        <dbReference type="Pfam" id="PF22039"/>
    </source>
</evidence>
<dbReference type="Proteomes" id="UP000308149">
    <property type="component" value="Chromosome"/>
</dbReference>
<dbReference type="Pfam" id="PF22039">
    <property type="entry name" value="HUTI_composite_bact"/>
    <property type="match status" value="1"/>
</dbReference>
<dbReference type="InterPro" id="IPR033932">
    <property type="entry name" value="YtcJ-like"/>
</dbReference>
<dbReference type="PANTHER" id="PTHR22642:SF2">
    <property type="entry name" value="PROTEIN LONG AFTER FAR-RED 3"/>
    <property type="match status" value="1"/>
</dbReference>
<dbReference type="PANTHER" id="PTHR22642">
    <property type="entry name" value="IMIDAZOLONEPROPIONASE"/>
    <property type="match status" value="1"/>
</dbReference>
<sequence>MRKLERSIVAVLLGLLAAPVLAQTTVLSAARIHTMDTARPLARAMAFDASGRILALGDADELQARYPQARRLDVGSATVVPGLIDAHAHVGGLGFAMLGADLVGTASKAEIIERLRAKAAQLKPGEWLLGNGWDQNDWPQQSFPTAAELDVVFPDRPVWLSRVDGHAGWANSAAMRAVPRDLAGNWQPDGGMIQRDAAGKPNGIFIDNAMLLVEHARPAPDEATSERALALGMQAAVEHGLTGVHDAGITLAELRRYQRLADRGQMPLRIYAMADGNSDALESLCRNGLYRHPSGRLQMRAVKLYADGALGSRGAAMLEDYSDDHGNRGLLVMSADELAVASAKAKRCGVQVATHAIGDRGNRLALDTYAHALGADVAGDHRWRVEHAQILAPADLARFAQLHVIASMQPTHATSDMPWAQERVGAQRIVGAYAWRQLRDSGARLAFGSDFPVESVDPRLGLYSAVSRADGEGKPAGGWMPQEKLNAFEALRGFTLDAAYAGFGENELGSLAPGKRADFVVLAEDPLAVPDARLRTLDVRATYVDGRPVYEAGKAASAAAP</sequence>
<accession>A0A5B7ZT04</accession>
<dbReference type="AlphaFoldDB" id="A0A5B7ZT04"/>
<dbReference type="InterPro" id="IPR032466">
    <property type="entry name" value="Metal_Hydrolase"/>
</dbReference>
<dbReference type="Gene3D" id="2.30.40.10">
    <property type="entry name" value="Urease, subunit C, domain 1"/>
    <property type="match status" value="1"/>
</dbReference>
<feature type="chain" id="PRO_5022765064" evidence="4">
    <location>
        <begin position="23"/>
        <end position="561"/>
    </location>
</feature>
<dbReference type="OrthoDB" id="9031471at2"/>
<dbReference type="SUPFAM" id="SSF51556">
    <property type="entry name" value="Metallo-dependent hydrolases"/>
    <property type="match status" value="1"/>
</dbReference>
<dbReference type="CDD" id="cd01300">
    <property type="entry name" value="YtcJ_like"/>
    <property type="match status" value="1"/>
</dbReference>
<keyword evidence="4" id="KW-0732">Signal</keyword>
<organism evidence="7 8">
    <name type="scientific">Thermomonas aquatica</name>
    <dbReference type="NCBI Taxonomy" id="2202149"/>
    <lineage>
        <taxon>Bacteria</taxon>
        <taxon>Pseudomonadati</taxon>
        <taxon>Pseudomonadota</taxon>
        <taxon>Gammaproteobacteria</taxon>
        <taxon>Lysobacterales</taxon>
        <taxon>Lysobacteraceae</taxon>
        <taxon>Thermomonas</taxon>
    </lineage>
</organism>